<keyword evidence="2" id="KW-1185">Reference proteome</keyword>
<protein>
    <recommendedName>
        <fullName evidence="3">DUF4292 domain-containing protein</fullName>
    </recommendedName>
</protein>
<gene>
    <name evidence="1" type="ORF">V22_12090</name>
</gene>
<dbReference type="AlphaFoldDB" id="A0A517T6H8"/>
<accession>A0A517T6H8</accession>
<proteinExistence type="predicted"/>
<evidence type="ECO:0000313" key="2">
    <source>
        <dbReference type="Proteomes" id="UP000319976"/>
    </source>
</evidence>
<reference evidence="1 2" key="1">
    <citation type="submission" date="2019-02" db="EMBL/GenBank/DDBJ databases">
        <title>Deep-cultivation of Planctomycetes and their phenomic and genomic characterization uncovers novel biology.</title>
        <authorList>
            <person name="Wiegand S."/>
            <person name="Jogler M."/>
            <person name="Boedeker C."/>
            <person name="Pinto D."/>
            <person name="Vollmers J."/>
            <person name="Rivas-Marin E."/>
            <person name="Kohn T."/>
            <person name="Peeters S.H."/>
            <person name="Heuer A."/>
            <person name="Rast P."/>
            <person name="Oberbeckmann S."/>
            <person name="Bunk B."/>
            <person name="Jeske O."/>
            <person name="Meyerdierks A."/>
            <person name="Storesund J.E."/>
            <person name="Kallscheuer N."/>
            <person name="Luecker S."/>
            <person name="Lage O.M."/>
            <person name="Pohl T."/>
            <person name="Merkel B.J."/>
            <person name="Hornburger P."/>
            <person name="Mueller R.-W."/>
            <person name="Bruemmer F."/>
            <person name="Labrenz M."/>
            <person name="Spormann A.M."/>
            <person name="Op den Camp H."/>
            <person name="Overmann J."/>
            <person name="Amann R."/>
            <person name="Jetten M.S.M."/>
            <person name="Mascher T."/>
            <person name="Medema M.H."/>
            <person name="Devos D.P."/>
            <person name="Kaster A.-K."/>
            <person name="Ovreas L."/>
            <person name="Rohde M."/>
            <person name="Galperin M.Y."/>
            <person name="Jogler C."/>
        </authorList>
    </citation>
    <scope>NUCLEOTIDE SEQUENCE [LARGE SCALE GENOMIC DNA]</scope>
    <source>
        <strain evidence="1 2">V22</strain>
    </source>
</reference>
<dbReference type="KEGG" id="chya:V22_12090"/>
<sequence length="299" mass="33252">MGIRTIPNSSMTTLSRDWLLRLMLIVCLCPLGCAKLRNWSPYSKTQAAVLSPDVTKAEIIQHLNSNTERLVGWRSTDVRVSAKGVPASLSATIAVNSPRGFRLVAGSPFGDEADLGSNDERLWFWFRRSPHKHVFTCKHEELSAAQQQLPIPFRPDWMMDVLGVIPLDPSSISMQPDPSDAGLLQLISNVELSDGKPAVRIMTVDLKKGHIIAHQLYEPSSGALIAEAYLNDFRRDDKLGVILAHSIQLRWPEAELDMKLKIGDIEVNPPGVPDSTWQLPRMAEYPVFELAAGERTAIR</sequence>
<organism evidence="1 2">
    <name type="scientific">Calycomorphotria hydatis</name>
    <dbReference type="NCBI Taxonomy" id="2528027"/>
    <lineage>
        <taxon>Bacteria</taxon>
        <taxon>Pseudomonadati</taxon>
        <taxon>Planctomycetota</taxon>
        <taxon>Planctomycetia</taxon>
        <taxon>Planctomycetales</taxon>
        <taxon>Planctomycetaceae</taxon>
        <taxon>Calycomorphotria</taxon>
    </lineage>
</organism>
<evidence type="ECO:0000313" key="1">
    <source>
        <dbReference type="EMBL" id="QDT63979.1"/>
    </source>
</evidence>
<dbReference type="EMBL" id="CP036316">
    <property type="protein sequence ID" value="QDT63979.1"/>
    <property type="molecule type" value="Genomic_DNA"/>
</dbReference>
<name>A0A517T6H8_9PLAN</name>
<dbReference type="Proteomes" id="UP000319976">
    <property type="component" value="Chromosome"/>
</dbReference>
<evidence type="ECO:0008006" key="3">
    <source>
        <dbReference type="Google" id="ProtNLM"/>
    </source>
</evidence>